<feature type="transmembrane region" description="Helical" evidence="8">
    <location>
        <begin position="12"/>
        <end position="30"/>
    </location>
</feature>
<feature type="transmembrane region" description="Helical" evidence="8">
    <location>
        <begin position="36"/>
        <end position="56"/>
    </location>
</feature>
<evidence type="ECO:0000256" key="2">
    <source>
        <dbReference type="ARBA" id="ARBA00009773"/>
    </source>
</evidence>
<reference evidence="9 10" key="1">
    <citation type="submission" date="2016-10" db="EMBL/GenBank/DDBJ databases">
        <authorList>
            <person name="de Groot N.N."/>
        </authorList>
    </citation>
    <scope>NUCLEOTIDE SEQUENCE [LARGE SCALE GENOMIC DNA]</scope>
    <source>
        <strain evidence="9 10">DSM 19033</strain>
    </source>
</reference>
<keyword evidence="4" id="KW-1003">Cell membrane</keyword>
<evidence type="ECO:0000256" key="6">
    <source>
        <dbReference type="ARBA" id="ARBA00022989"/>
    </source>
</evidence>
<keyword evidence="5 8" id="KW-0812">Transmembrane</keyword>
<dbReference type="OrthoDB" id="9793390at2"/>
<keyword evidence="7 8" id="KW-0472">Membrane</keyword>
<dbReference type="Proteomes" id="UP000198850">
    <property type="component" value="Unassembled WGS sequence"/>
</dbReference>
<dbReference type="GO" id="GO:0005886">
    <property type="term" value="C:plasma membrane"/>
    <property type="evidence" value="ECO:0007669"/>
    <property type="project" value="UniProtKB-SubCell"/>
</dbReference>
<dbReference type="PANTHER" id="PTHR21716:SF53">
    <property type="entry name" value="PERMEASE PERM-RELATED"/>
    <property type="match status" value="1"/>
</dbReference>
<dbReference type="RefSeq" id="WP_090555920.1">
    <property type="nucleotide sequence ID" value="NZ_FNRA01000003.1"/>
</dbReference>
<feature type="transmembrane region" description="Helical" evidence="8">
    <location>
        <begin position="68"/>
        <end position="87"/>
    </location>
</feature>
<evidence type="ECO:0000313" key="9">
    <source>
        <dbReference type="EMBL" id="SEA45880.1"/>
    </source>
</evidence>
<evidence type="ECO:0000313" key="10">
    <source>
        <dbReference type="Proteomes" id="UP000198850"/>
    </source>
</evidence>
<gene>
    <name evidence="9" type="ORF">SAMN05443550_103293</name>
</gene>
<comment type="similarity">
    <text evidence="2">Belongs to the autoinducer-2 exporter (AI-2E) (TC 2.A.86) family.</text>
</comment>
<dbReference type="PANTHER" id="PTHR21716">
    <property type="entry name" value="TRANSMEMBRANE PROTEIN"/>
    <property type="match status" value="1"/>
</dbReference>
<proteinExistence type="inferred from homology"/>
<evidence type="ECO:0000256" key="4">
    <source>
        <dbReference type="ARBA" id="ARBA00022475"/>
    </source>
</evidence>
<feature type="transmembrane region" description="Helical" evidence="8">
    <location>
        <begin position="234"/>
        <end position="260"/>
    </location>
</feature>
<dbReference type="EMBL" id="FNRA01000003">
    <property type="protein sequence ID" value="SEA45880.1"/>
    <property type="molecule type" value="Genomic_DNA"/>
</dbReference>
<comment type="subcellular location">
    <subcellularLocation>
        <location evidence="1">Cell membrane</location>
        <topology evidence="1">Multi-pass membrane protein</topology>
    </subcellularLocation>
</comment>
<dbReference type="Pfam" id="PF01594">
    <property type="entry name" value="AI-2E_transport"/>
    <property type="match status" value="1"/>
</dbReference>
<name>A0A1H4BCM0_9SPHI</name>
<evidence type="ECO:0000256" key="8">
    <source>
        <dbReference type="SAM" id="Phobius"/>
    </source>
</evidence>
<dbReference type="AlphaFoldDB" id="A0A1H4BCM0"/>
<keyword evidence="3" id="KW-0813">Transport</keyword>
<feature type="transmembrane region" description="Helical" evidence="8">
    <location>
        <begin position="206"/>
        <end position="228"/>
    </location>
</feature>
<evidence type="ECO:0000256" key="7">
    <source>
        <dbReference type="ARBA" id="ARBA00023136"/>
    </source>
</evidence>
<evidence type="ECO:0000256" key="5">
    <source>
        <dbReference type="ARBA" id="ARBA00022692"/>
    </source>
</evidence>
<keyword evidence="6 8" id="KW-1133">Transmembrane helix</keyword>
<feature type="transmembrane region" description="Helical" evidence="8">
    <location>
        <begin position="144"/>
        <end position="172"/>
    </location>
</feature>
<evidence type="ECO:0000256" key="3">
    <source>
        <dbReference type="ARBA" id="ARBA00022448"/>
    </source>
</evidence>
<evidence type="ECO:0000256" key="1">
    <source>
        <dbReference type="ARBA" id="ARBA00004651"/>
    </source>
</evidence>
<protein>
    <submittedName>
        <fullName evidence="9">Predicted PurR-regulated permease PerM</fullName>
    </submittedName>
</protein>
<feature type="transmembrane region" description="Helical" evidence="8">
    <location>
        <begin position="315"/>
        <end position="336"/>
    </location>
</feature>
<feature type="transmembrane region" description="Helical" evidence="8">
    <location>
        <begin position="272"/>
        <end position="295"/>
    </location>
</feature>
<sequence>MDLKQLKSLPFHIKLSSILISLVTLCYITIVAKEILSPLIFSCLFSILLLPLAAFLENKMKLPRSAASMVSILLLLGCIGFILYVIGSQMSDLASDWPQFQQQLLRTLDGLQDWIAGTFHVNANKQLTYVHSATSKVMASGTTMLGATLLSLSSLMLFFVFTFIYTFFFLLYRRLIMKFLIAVFLDENSATVYEIIERVQYMIRKYIIGLLIEMAIVSFVVCLAFWLLGIKYAVLLGLITGLFNIIPYIGIFSALVISSLVTFATATAFSKVILVIVTLIITHLIDSNILLPVVVGSKVRINALVTVLGVIIGEMIWGIPGMFLSIPVIAVLKIIFDRVDGLKSWGIILGDEEYKQNKLATRLSTKSRK</sequence>
<accession>A0A1H4BCM0</accession>
<keyword evidence="10" id="KW-1185">Reference proteome</keyword>
<dbReference type="InterPro" id="IPR002549">
    <property type="entry name" value="AI-2E-like"/>
</dbReference>
<dbReference type="STRING" id="425514.SAMN05443550_103293"/>
<organism evidence="9 10">
    <name type="scientific">Pedobacter hartonius</name>
    <dbReference type="NCBI Taxonomy" id="425514"/>
    <lineage>
        <taxon>Bacteria</taxon>
        <taxon>Pseudomonadati</taxon>
        <taxon>Bacteroidota</taxon>
        <taxon>Sphingobacteriia</taxon>
        <taxon>Sphingobacteriales</taxon>
        <taxon>Sphingobacteriaceae</taxon>
        <taxon>Pedobacter</taxon>
    </lineage>
</organism>